<dbReference type="PIRSF" id="PIRSF028304">
    <property type="entry name" value="UCP028304"/>
    <property type="match status" value="1"/>
</dbReference>
<evidence type="ECO:0000313" key="2">
    <source>
        <dbReference type="EMBL" id="SPZ12551.1"/>
    </source>
</evidence>
<reference evidence="2 3" key="1">
    <citation type="submission" date="2018-06" db="EMBL/GenBank/DDBJ databases">
        <authorList>
            <consortium name="Pathogen Informatics"/>
            <person name="Doyle S."/>
        </authorList>
    </citation>
    <scope>NUCLEOTIDE SEQUENCE [LARGE SCALE GENOMIC DNA]</scope>
    <source>
        <strain evidence="2 3">NCTC11842</strain>
    </source>
</reference>
<proteinExistence type="predicted"/>
<dbReference type="RefSeq" id="WP_010796274.1">
    <property type="nucleotide sequence ID" value="NZ_FQYS01000020.1"/>
</dbReference>
<dbReference type="Proteomes" id="UP000626180">
    <property type="component" value="Unassembled WGS sequence"/>
</dbReference>
<evidence type="ECO:0000313" key="1">
    <source>
        <dbReference type="EMBL" id="MBF8641700.1"/>
    </source>
</evidence>
<gene>
    <name evidence="1" type="primary">tssF</name>
    <name evidence="1" type="ORF">IRZ65_13520</name>
    <name evidence="2" type="ORF">NCTC11842_04540</name>
</gene>
<name>A0A2X2D0U8_PSELU</name>
<dbReference type="PANTHER" id="PTHR35370">
    <property type="entry name" value="CYTOPLASMIC PROTEIN-RELATED-RELATED"/>
    <property type="match status" value="1"/>
</dbReference>
<organism evidence="2 3">
    <name type="scientific">Pseudomonas luteola</name>
    <dbReference type="NCBI Taxonomy" id="47886"/>
    <lineage>
        <taxon>Bacteria</taxon>
        <taxon>Pseudomonadati</taxon>
        <taxon>Pseudomonadota</taxon>
        <taxon>Gammaproteobacteria</taxon>
        <taxon>Pseudomonadales</taxon>
        <taxon>Pseudomonadaceae</taxon>
        <taxon>Pseudomonas</taxon>
    </lineage>
</organism>
<dbReference type="AlphaFoldDB" id="A0A2X2D0U8"/>
<dbReference type="PANTHER" id="PTHR35370:SF4">
    <property type="entry name" value="TYPE VI SECRETION SYSTEM BASEPLATE SUBUNIT TSSF"/>
    <property type="match status" value="1"/>
</dbReference>
<dbReference type="EMBL" id="UAUF01000014">
    <property type="protein sequence ID" value="SPZ12551.1"/>
    <property type="molecule type" value="Genomic_DNA"/>
</dbReference>
<accession>A0A2X2D0U8</accession>
<dbReference type="EMBL" id="JADMCD010000006">
    <property type="protein sequence ID" value="MBF8641700.1"/>
    <property type="molecule type" value="Genomic_DNA"/>
</dbReference>
<evidence type="ECO:0000313" key="3">
    <source>
        <dbReference type="Proteomes" id="UP000250443"/>
    </source>
</evidence>
<dbReference type="NCBIfam" id="TIGR03359">
    <property type="entry name" value="VI_chp_6"/>
    <property type="match status" value="1"/>
</dbReference>
<protein>
    <submittedName>
        <fullName evidence="2">Type VI secretion protein</fullName>
    </submittedName>
    <submittedName>
        <fullName evidence="1">Type VI secretion system baseplate subunit TssF</fullName>
    </submittedName>
</protein>
<keyword evidence="4" id="KW-1185">Reference proteome</keyword>
<evidence type="ECO:0000313" key="4">
    <source>
        <dbReference type="Proteomes" id="UP000626180"/>
    </source>
</evidence>
<dbReference type="InterPro" id="IPR010272">
    <property type="entry name" value="T6SS_TssF"/>
</dbReference>
<dbReference type="Proteomes" id="UP000250443">
    <property type="component" value="Unassembled WGS sequence"/>
</dbReference>
<reference evidence="1 4" key="2">
    <citation type="submission" date="2020-10" db="EMBL/GenBank/DDBJ databases">
        <title>Genome sequences of Pseudomonas isolates.</title>
        <authorList>
            <person name="Wessels L."/>
            <person name="Reich F."/>
            <person name="Hammerl J."/>
        </authorList>
    </citation>
    <scope>NUCLEOTIDE SEQUENCE [LARGE SCALE GENOMIC DNA]</scope>
    <source>
        <strain evidence="1 4">20-MO00624-0</strain>
    </source>
</reference>
<sequence>MSFNHYYQSELSALRQLGKRFSERSPALAPFLGQGGRDPDVERLMEGFAFLTGRLRQKLDDELPELTHSLMHLLWPNYMRPLPAFSMLQFDPLKRPGGAITVARNTPVEARPVQDVSCRFRTCFATDVLPLDLSALEYSAKGEGALLNLRLTLSAEGHLGDIGLKRLRLHLAGERYISQTLYLALLRHLEGVQLIPLDADNKPVKSPDDTPIQFKLGADRLRAVGVDEEEALIPYPHNTFRGYRFLQEYFAFQDKFLFVELDGLSIVNALPQEIIKKTRGLELRFDLRKVGSQRLRPTRDNVRLYCTPIVNLFNHDALPIRLDGKQDEYLLLPAEYDTEHCGVYSVERVTGWRPGGMGYEDYVPFESFEHDASFDVPKARPHYSVRQRTSILHDGVDTYLSFGIQESGSRFGDAVAQERHETLSIELVCTNQNLPLQLKLGDICLPSEDTPEFLSFRNITTATPCYAPPLSRDFLWKLISNMSLNYLSLSDVEALKVILETYDLPRYYDQHAEKISRRQLGALKSISHKPVDRLHRGLPVRGISTELTMDPEGFLGEGDLFVFASVLNEFFALYASLNSYHELRVKSTQGEVYQWTPRMGQQPLL</sequence>
<dbReference type="Pfam" id="PF05947">
    <property type="entry name" value="T6SS_TssF"/>
    <property type="match status" value="1"/>
</dbReference>